<sequence length="450" mass="47184" precursor="true">MKSFSERNQVVIGVIGLVLTIGIVVGSLNYDRLPFLQGKEYSAYFADAGGLTTGQGVQVSGFEVGKVQSIELDQSRALIKFTVAKDIRLGDRTEAAIKTKGLLGTKMLEVTSRGEGQLEGTIPLERTTSPYQLPDALGDLATTISGLNTNQLSDSLRVLSATFADTPPQLKVAIEGVARFSQTLDERDAQLRSLLGNADKATKVLADRSNQVVSLITNSNALLIELESQSAAVDQISGNISSLSDQLLGFIAENRQTLKPALDKLNGVLTILDNRKERLQKSIHLLQQYSMSLGESVASGPFFKTYVANLLPGQFLQPFIDAAFSDLGLDPNVLLPSQRTDPQVGQPGTPALPVPYPRTGQGGEPHLTVPDAITGNPGEQPCGPPGLPLPGPGCYPYREPLPAPPPGGPPPGPPAEAPPGLQSTPGPTPAPVLVPAPGEVPPAAPAGAGQ</sequence>
<feature type="compositionally biased region" description="Pro residues" evidence="1">
    <location>
        <begin position="426"/>
        <end position="444"/>
    </location>
</feature>
<gene>
    <name evidence="5" type="ordered locus">Mycch_4012</name>
</gene>
<keyword evidence="2" id="KW-1133">Transmembrane helix</keyword>
<dbReference type="Pfam" id="PF11887">
    <property type="entry name" value="Mce4_CUP1"/>
    <property type="match status" value="1"/>
</dbReference>
<dbReference type="PANTHER" id="PTHR33371">
    <property type="entry name" value="INTERMEMBRANE PHOSPHOLIPID TRANSPORT SYSTEM BINDING PROTEIN MLAD-RELATED"/>
    <property type="match status" value="1"/>
</dbReference>
<feature type="domain" description="Mce/MlaD" evidence="3">
    <location>
        <begin position="38"/>
        <end position="111"/>
    </location>
</feature>
<name>I4BN78_MYCCN</name>
<dbReference type="InterPro" id="IPR052336">
    <property type="entry name" value="MlaD_Phospholipid_Transporter"/>
</dbReference>
<evidence type="ECO:0000313" key="6">
    <source>
        <dbReference type="Proteomes" id="UP000006057"/>
    </source>
</evidence>
<organism evidence="5 6">
    <name type="scientific">Mycolicibacterium chubuense (strain NBB4)</name>
    <name type="common">Mycobacterium chubuense</name>
    <dbReference type="NCBI Taxonomy" id="710421"/>
    <lineage>
        <taxon>Bacteria</taxon>
        <taxon>Bacillati</taxon>
        <taxon>Actinomycetota</taxon>
        <taxon>Actinomycetes</taxon>
        <taxon>Mycobacteriales</taxon>
        <taxon>Mycobacteriaceae</taxon>
        <taxon>Mycolicibacterium</taxon>
    </lineage>
</organism>
<evidence type="ECO:0000256" key="1">
    <source>
        <dbReference type="SAM" id="MobiDB-lite"/>
    </source>
</evidence>
<dbReference type="PATRIC" id="fig|710421.3.peg.4009"/>
<dbReference type="eggNOG" id="COG1463">
    <property type="taxonomic scope" value="Bacteria"/>
</dbReference>
<dbReference type="EMBL" id="CP003053">
    <property type="protein sequence ID" value="AFM18735.1"/>
    <property type="molecule type" value="Genomic_DNA"/>
</dbReference>
<evidence type="ECO:0000259" key="4">
    <source>
        <dbReference type="Pfam" id="PF11887"/>
    </source>
</evidence>
<dbReference type="InterPro" id="IPR003399">
    <property type="entry name" value="Mce/MlaD"/>
</dbReference>
<keyword evidence="6" id="KW-1185">Reference proteome</keyword>
<feature type="domain" description="Mammalian cell entry C-terminal" evidence="4">
    <location>
        <begin position="120"/>
        <end position="288"/>
    </location>
</feature>
<dbReference type="InterPro" id="IPR005693">
    <property type="entry name" value="Mce"/>
</dbReference>
<reference evidence="5 6" key="1">
    <citation type="submission" date="2012-06" db="EMBL/GenBank/DDBJ databases">
        <title>Complete sequence of chromosome of Mycobacterium chubuense NBB4.</title>
        <authorList>
            <consortium name="US DOE Joint Genome Institute"/>
            <person name="Lucas S."/>
            <person name="Han J."/>
            <person name="Lapidus A."/>
            <person name="Cheng J.-F."/>
            <person name="Goodwin L."/>
            <person name="Pitluck S."/>
            <person name="Peters L."/>
            <person name="Mikhailova N."/>
            <person name="Teshima H."/>
            <person name="Detter J.C."/>
            <person name="Han C."/>
            <person name="Tapia R."/>
            <person name="Land M."/>
            <person name="Hauser L."/>
            <person name="Kyrpides N."/>
            <person name="Ivanova N."/>
            <person name="Pagani I."/>
            <person name="Mattes T."/>
            <person name="Holmes A."/>
            <person name="Rutledge P."/>
            <person name="Paulsen I."/>
            <person name="Coleman N."/>
            <person name="Woyke T."/>
        </authorList>
    </citation>
    <scope>NUCLEOTIDE SEQUENCE [LARGE SCALE GENOMIC DNA]</scope>
    <source>
        <strain evidence="5 6">NBB4</strain>
    </source>
</reference>
<dbReference type="NCBIfam" id="TIGR00996">
    <property type="entry name" value="Mtu_fam_mce"/>
    <property type="match status" value="1"/>
</dbReference>
<dbReference type="PRINTS" id="PR01782">
    <property type="entry name" value="MCEVIRFACTOR"/>
</dbReference>
<dbReference type="GO" id="GO:0005576">
    <property type="term" value="C:extracellular region"/>
    <property type="evidence" value="ECO:0007669"/>
    <property type="project" value="TreeGrafter"/>
</dbReference>
<evidence type="ECO:0000256" key="2">
    <source>
        <dbReference type="SAM" id="Phobius"/>
    </source>
</evidence>
<feature type="compositionally biased region" description="Pro residues" evidence="1">
    <location>
        <begin position="382"/>
        <end position="417"/>
    </location>
</feature>
<dbReference type="PANTHER" id="PTHR33371:SF18">
    <property type="entry name" value="MCE-FAMILY PROTEIN MCE3C"/>
    <property type="match status" value="1"/>
</dbReference>
<dbReference type="RefSeq" id="WP_014817208.1">
    <property type="nucleotide sequence ID" value="NC_018027.1"/>
</dbReference>
<evidence type="ECO:0000259" key="3">
    <source>
        <dbReference type="Pfam" id="PF02470"/>
    </source>
</evidence>
<keyword evidence="2" id="KW-0812">Transmembrane</keyword>
<feature type="region of interest" description="Disordered" evidence="1">
    <location>
        <begin position="335"/>
        <end position="450"/>
    </location>
</feature>
<dbReference type="Pfam" id="PF02470">
    <property type="entry name" value="MlaD"/>
    <property type="match status" value="1"/>
</dbReference>
<proteinExistence type="predicted"/>
<dbReference type="InterPro" id="IPR024516">
    <property type="entry name" value="Mce_C"/>
</dbReference>
<dbReference type="AlphaFoldDB" id="I4BN78"/>
<keyword evidence="2" id="KW-0472">Membrane</keyword>
<dbReference type="STRING" id="710421.Mycch_4012"/>
<evidence type="ECO:0000313" key="5">
    <source>
        <dbReference type="EMBL" id="AFM18735.1"/>
    </source>
</evidence>
<feature type="transmembrane region" description="Helical" evidence="2">
    <location>
        <begin position="12"/>
        <end position="30"/>
    </location>
</feature>
<protein>
    <submittedName>
        <fullName evidence="5">Virulence factor Mce family protein</fullName>
    </submittedName>
</protein>
<dbReference type="OrthoDB" id="5241191at2"/>
<dbReference type="HOGENOM" id="CLU_026704_2_1_11"/>
<dbReference type="KEGG" id="mcb:Mycch_4012"/>
<accession>I4BN78</accession>
<dbReference type="Proteomes" id="UP000006057">
    <property type="component" value="Chromosome"/>
</dbReference>